<evidence type="ECO:0000313" key="1">
    <source>
        <dbReference type="EMBL" id="QJA45940.1"/>
    </source>
</evidence>
<organism evidence="1">
    <name type="scientific">viral metagenome</name>
    <dbReference type="NCBI Taxonomy" id="1070528"/>
    <lineage>
        <taxon>unclassified sequences</taxon>
        <taxon>metagenomes</taxon>
        <taxon>organismal metagenomes</taxon>
    </lineage>
</organism>
<dbReference type="EMBL" id="MT144000">
    <property type="protein sequence ID" value="QJA45940.1"/>
    <property type="molecule type" value="Genomic_DNA"/>
</dbReference>
<evidence type="ECO:0000313" key="2">
    <source>
        <dbReference type="EMBL" id="QJH94054.1"/>
    </source>
</evidence>
<sequence length="189" mass="20930">MFKYKTILAAITFATLLFINPSFGADITKSQSWHHSVTEVGTIQVRQVTKYLKDGKVKDKKNGKPMKPADPKDMTGWDERSKDIVAAIIDPATVAAFEAEKQTKTGVGIEEIVTYDRVIEEDGKIAVRKIIRIFDDGVQVSKKYHRGWIMPGDDPSKADVMSKAVAIKIHTPEVIADYKAAQAALTVPK</sequence>
<reference evidence="1" key="1">
    <citation type="submission" date="2020-03" db="EMBL/GenBank/DDBJ databases">
        <title>The deep terrestrial virosphere.</title>
        <authorList>
            <person name="Holmfeldt K."/>
            <person name="Nilsson E."/>
            <person name="Simone D."/>
            <person name="Lopez-Fernandez M."/>
            <person name="Wu X."/>
            <person name="de Brujin I."/>
            <person name="Lundin D."/>
            <person name="Andersson A."/>
            <person name="Bertilsson S."/>
            <person name="Dopson M."/>
        </authorList>
    </citation>
    <scope>NUCLEOTIDE SEQUENCE</scope>
    <source>
        <strain evidence="1">TM448A00289</strain>
        <strain evidence="2">TM448B00173</strain>
    </source>
</reference>
<dbReference type="AlphaFoldDB" id="A0A6H1ZFH2"/>
<name>A0A6H1ZFH2_9ZZZZ</name>
<gene>
    <name evidence="1" type="ORF">TM448A00289_0007</name>
    <name evidence="2" type="ORF">TM448B00173_0024</name>
</gene>
<dbReference type="EMBL" id="MT144595">
    <property type="protein sequence ID" value="QJH94054.1"/>
    <property type="molecule type" value="Genomic_DNA"/>
</dbReference>
<accession>A0A6H1ZFH2</accession>
<proteinExistence type="predicted"/>
<protein>
    <submittedName>
        <fullName evidence="1">Uncharacterized protein</fullName>
    </submittedName>
</protein>